<feature type="compositionally biased region" description="Polar residues" evidence="1">
    <location>
        <begin position="13"/>
        <end position="23"/>
    </location>
</feature>
<organism evidence="2 3">
    <name type="scientific">Cicer arietinum</name>
    <name type="common">Chickpea</name>
    <name type="synonym">Garbanzo</name>
    <dbReference type="NCBI Taxonomy" id="3827"/>
    <lineage>
        <taxon>Eukaryota</taxon>
        <taxon>Viridiplantae</taxon>
        <taxon>Streptophyta</taxon>
        <taxon>Embryophyta</taxon>
        <taxon>Tracheophyta</taxon>
        <taxon>Spermatophyta</taxon>
        <taxon>Magnoliopsida</taxon>
        <taxon>eudicotyledons</taxon>
        <taxon>Gunneridae</taxon>
        <taxon>Pentapetalae</taxon>
        <taxon>rosids</taxon>
        <taxon>fabids</taxon>
        <taxon>Fabales</taxon>
        <taxon>Fabaceae</taxon>
        <taxon>Papilionoideae</taxon>
        <taxon>50 kb inversion clade</taxon>
        <taxon>NPAAA clade</taxon>
        <taxon>Hologalegina</taxon>
        <taxon>IRL clade</taxon>
        <taxon>Cicereae</taxon>
        <taxon>Cicer</taxon>
    </lineage>
</organism>
<feature type="compositionally biased region" description="Basic residues" evidence="1">
    <location>
        <begin position="1"/>
        <end position="12"/>
    </location>
</feature>
<keyword evidence="2" id="KW-1185">Reference proteome</keyword>
<dbReference type="RefSeq" id="XP_012575367.1">
    <property type="nucleotide sequence ID" value="XM_012719913.1"/>
</dbReference>
<reference evidence="2" key="1">
    <citation type="journal article" date="2013" name="Nat. Biotechnol.">
        <title>Draft genome sequence of chickpea (Cicer arietinum) provides a resource for trait improvement.</title>
        <authorList>
            <person name="Varshney R.K."/>
            <person name="Song C."/>
            <person name="Saxena R.K."/>
            <person name="Azam S."/>
            <person name="Yu S."/>
            <person name="Sharpe A.G."/>
            <person name="Cannon S."/>
            <person name="Baek J."/>
            <person name="Rosen B.D."/>
            <person name="Tar'an B."/>
            <person name="Millan T."/>
            <person name="Zhang X."/>
            <person name="Ramsay L.D."/>
            <person name="Iwata A."/>
            <person name="Wang Y."/>
            <person name="Nelson W."/>
            <person name="Farmer A.D."/>
            <person name="Gaur P.M."/>
            <person name="Soderlund C."/>
            <person name="Penmetsa R.V."/>
            <person name="Xu C."/>
            <person name="Bharti A.K."/>
            <person name="He W."/>
            <person name="Winter P."/>
            <person name="Zhao S."/>
            <person name="Hane J.K."/>
            <person name="Carrasquilla-Garcia N."/>
            <person name="Condie J.A."/>
            <person name="Upadhyaya H.D."/>
            <person name="Luo M.C."/>
            <person name="Thudi M."/>
            <person name="Gowda C.L."/>
            <person name="Singh N.P."/>
            <person name="Lichtenzveig J."/>
            <person name="Gali K.K."/>
            <person name="Rubio J."/>
            <person name="Nadarajan N."/>
            <person name="Dolezel J."/>
            <person name="Bansal K.C."/>
            <person name="Xu X."/>
            <person name="Edwards D."/>
            <person name="Zhang G."/>
            <person name="Kahl G."/>
            <person name="Gil J."/>
            <person name="Singh K.B."/>
            <person name="Datta S.K."/>
            <person name="Jackson S.A."/>
            <person name="Wang J."/>
            <person name="Cook D.R."/>
        </authorList>
    </citation>
    <scope>NUCLEOTIDE SEQUENCE [LARGE SCALE GENOMIC DNA]</scope>
    <source>
        <strain evidence="2">cv. CDC Frontier</strain>
    </source>
</reference>
<name>A0A1S3EHP7_CICAR</name>
<dbReference type="Proteomes" id="UP000087171">
    <property type="component" value="Chromosome Ca1"/>
</dbReference>
<proteinExistence type="predicted"/>
<sequence length="89" mass="9804">MARTKQSARKNASHCTPPSSHSSDFVERSPSPPPRPTPPHTPSDSTSSDNNQEIFNPNPMSPIFLPLYTRPTPNLAQVPPYLRTQTTPP</sequence>
<dbReference type="AlphaFoldDB" id="A0A1S3EHP7"/>
<evidence type="ECO:0000313" key="2">
    <source>
        <dbReference type="Proteomes" id="UP000087171"/>
    </source>
</evidence>
<evidence type="ECO:0000313" key="3">
    <source>
        <dbReference type="RefSeq" id="XP_012575367.1"/>
    </source>
</evidence>
<feature type="compositionally biased region" description="Pro residues" evidence="1">
    <location>
        <begin position="30"/>
        <end position="41"/>
    </location>
</feature>
<protein>
    <submittedName>
        <fullName evidence="3">Proline-rich receptor-like protein kinase PERK12</fullName>
    </submittedName>
</protein>
<feature type="region of interest" description="Disordered" evidence="1">
    <location>
        <begin position="1"/>
        <end position="89"/>
    </location>
</feature>
<reference evidence="3" key="2">
    <citation type="submission" date="2025-08" db="UniProtKB">
        <authorList>
            <consortium name="RefSeq"/>
        </authorList>
    </citation>
    <scope>IDENTIFICATION</scope>
    <source>
        <tissue evidence="3">Etiolated seedlings</tissue>
    </source>
</reference>
<evidence type="ECO:0000256" key="1">
    <source>
        <dbReference type="SAM" id="MobiDB-lite"/>
    </source>
</evidence>
<gene>
    <name evidence="3" type="primary">LOC105852975</name>
</gene>
<accession>A0A1S3EHP7</accession>